<dbReference type="PANTHER" id="PTHR43000">
    <property type="entry name" value="DTDP-D-GLUCOSE 4,6-DEHYDRATASE-RELATED"/>
    <property type="match status" value="1"/>
</dbReference>
<dbReference type="STRING" id="1842532.A7E78_01045"/>
<proteinExistence type="inferred from homology"/>
<sequence length="343" mass="37983">MRYGVLQLSEKRVFITGIAGFLGSHIAERCLAEGYRVSGCDNLKGGYLDNVSSGAAFHQIDCNDFAPLAALMKEVDIVYHCAATAYEGLSVFSPHMVTQNVVTATSGIVSAAAAGGVKRFVLCSSMARYGTNKVPFTEDMVPAPQDPYGIAKWCAERLLANIAEIHGMEWVVAVPHNIIGPRQRYDDPYRNVAAIFINLILQGRQPYIYGGGNQKRCFSFVSDVVDPLLRMATDDRCVHEVINIGPDDEFVTINELAATIARLLDFDLQPNRIDSRPQEVFFANCCADKARRLLDYEPKVKLEEGLAVMIDWIKSRGPRPFLHNVELEIDGPLAPKTWSKKLL</sequence>
<organism evidence="3 4">
    <name type="scientific">Syntrophotalea acetylenivorans</name>
    <dbReference type="NCBI Taxonomy" id="1842532"/>
    <lineage>
        <taxon>Bacteria</taxon>
        <taxon>Pseudomonadati</taxon>
        <taxon>Thermodesulfobacteriota</taxon>
        <taxon>Desulfuromonadia</taxon>
        <taxon>Desulfuromonadales</taxon>
        <taxon>Syntrophotaleaceae</taxon>
        <taxon>Syntrophotalea</taxon>
    </lineage>
</organism>
<dbReference type="SUPFAM" id="SSF51735">
    <property type="entry name" value="NAD(P)-binding Rossmann-fold domains"/>
    <property type="match status" value="1"/>
</dbReference>
<dbReference type="AlphaFoldDB" id="A0A1L3GLM7"/>
<dbReference type="InterPro" id="IPR001509">
    <property type="entry name" value="Epimerase_deHydtase"/>
</dbReference>
<dbReference type="KEGG" id="pef:A7E78_01045"/>
<evidence type="ECO:0000313" key="4">
    <source>
        <dbReference type="Proteomes" id="UP000182517"/>
    </source>
</evidence>
<keyword evidence="4" id="KW-1185">Reference proteome</keyword>
<reference evidence="3 4" key="1">
    <citation type="journal article" date="2017" name="Genome Announc.">
        <title>Complete Genome Sequences of Two Acetylene-Fermenting Pelobacter acetylenicus Strains.</title>
        <authorList>
            <person name="Sutton J.M."/>
            <person name="Baesman S.M."/>
            <person name="Fierst J.L."/>
            <person name="Poret-Peterson A.T."/>
            <person name="Oremland R.S."/>
            <person name="Dunlap D.S."/>
            <person name="Akob D.M."/>
        </authorList>
    </citation>
    <scope>NUCLEOTIDE SEQUENCE [LARGE SCALE GENOMIC DNA]</scope>
    <source>
        <strain evidence="3 4">SFB93</strain>
    </source>
</reference>
<comment type="similarity">
    <text evidence="1">Belongs to the NAD(P)-dependent epimerase/dehydratase family.</text>
</comment>
<protein>
    <submittedName>
        <fullName evidence="3">Epimerase</fullName>
    </submittedName>
</protein>
<gene>
    <name evidence="3" type="ORF">A7E78_01045</name>
</gene>
<evidence type="ECO:0000256" key="1">
    <source>
        <dbReference type="ARBA" id="ARBA00007637"/>
    </source>
</evidence>
<dbReference type="Pfam" id="PF01370">
    <property type="entry name" value="Epimerase"/>
    <property type="match status" value="1"/>
</dbReference>
<evidence type="ECO:0000313" key="3">
    <source>
        <dbReference type="EMBL" id="APG26568.1"/>
    </source>
</evidence>
<evidence type="ECO:0000259" key="2">
    <source>
        <dbReference type="Pfam" id="PF01370"/>
    </source>
</evidence>
<dbReference type="Proteomes" id="UP000182517">
    <property type="component" value="Chromosome"/>
</dbReference>
<accession>A0A1L3GLM7</accession>
<feature type="domain" description="NAD-dependent epimerase/dehydratase" evidence="2">
    <location>
        <begin position="13"/>
        <end position="245"/>
    </location>
</feature>
<dbReference type="InterPro" id="IPR036291">
    <property type="entry name" value="NAD(P)-bd_dom_sf"/>
</dbReference>
<dbReference type="Gene3D" id="3.40.50.720">
    <property type="entry name" value="NAD(P)-binding Rossmann-like Domain"/>
    <property type="match status" value="1"/>
</dbReference>
<name>A0A1L3GLM7_9BACT</name>
<dbReference type="OrthoDB" id="9802815at2"/>
<dbReference type="EMBL" id="CP015519">
    <property type="protein sequence ID" value="APG26568.1"/>
    <property type="molecule type" value="Genomic_DNA"/>
</dbReference>